<dbReference type="EMBL" id="JAJJMB010002072">
    <property type="protein sequence ID" value="KAI3953070.1"/>
    <property type="molecule type" value="Genomic_DNA"/>
</dbReference>
<organism evidence="2 3">
    <name type="scientific">Papaver atlanticum</name>
    <dbReference type="NCBI Taxonomy" id="357466"/>
    <lineage>
        <taxon>Eukaryota</taxon>
        <taxon>Viridiplantae</taxon>
        <taxon>Streptophyta</taxon>
        <taxon>Embryophyta</taxon>
        <taxon>Tracheophyta</taxon>
        <taxon>Spermatophyta</taxon>
        <taxon>Magnoliopsida</taxon>
        <taxon>Ranunculales</taxon>
        <taxon>Papaveraceae</taxon>
        <taxon>Papaveroideae</taxon>
        <taxon>Papaver</taxon>
    </lineage>
</organism>
<feature type="signal peptide" evidence="1">
    <location>
        <begin position="1"/>
        <end position="26"/>
    </location>
</feature>
<evidence type="ECO:0000313" key="2">
    <source>
        <dbReference type="EMBL" id="KAI3953070.1"/>
    </source>
</evidence>
<reference evidence="2" key="1">
    <citation type="submission" date="2022-04" db="EMBL/GenBank/DDBJ databases">
        <title>A functionally conserved STORR gene fusion in Papaver species that diverged 16.8 million years ago.</title>
        <authorList>
            <person name="Catania T."/>
        </authorList>
    </citation>
    <scope>NUCLEOTIDE SEQUENCE</scope>
    <source>
        <strain evidence="2">S-188037</strain>
    </source>
</reference>
<dbReference type="Proteomes" id="UP001202328">
    <property type="component" value="Unassembled WGS sequence"/>
</dbReference>
<feature type="chain" id="PRO_5042235870" description="Thionin-like protein 2" evidence="1">
    <location>
        <begin position="27"/>
        <end position="125"/>
    </location>
</feature>
<keyword evidence="1" id="KW-0732">Signal</keyword>
<evidence type="ECO:0008006" key="4">
    <source>
        <dbReference type="Google" id="ProtNLM"/>
    </source>
</evidence>
<dbReference type="InterPro" id="IPR038975">
    <property type="entry name" value="THNL"/>
</dbReference>
<gene>
    <name evidence="2" type="ORF">MKW98_020265</name>
</gene>
<dbReference type="PANTHER" id="PTHR36312:SF1">
    <property type="entry name" value="OS01G0594500 PROTEIN"/>
    <property type="match status" value="1"/>
</dbReference>
<sequence length="125" mass="13925">MEAKNVKVISLMVIVMLGSFAEKSLAQWAFTFTEICYVGCLVQCGITHRDDREAIFLQCPMDCLKTCIFPWSTPTDKIAATTQEDHYCKFGCAALNCIKGSTPKDPHGLQVERCVNSFCSNKCTK</sequence>
<keyword evidence="3" id="KW-1185">Reference proteome</keyword>
<accession>A0AAD4TB41</accession>
<name>A0AAD4TB41_9MAGN</name>
<evidence type="ECO:0000313" key="3">
    <source>
        <dbReference type="Proteomes" id="UP001202328"/>
    </source>
</evidence>
<dbReference type="PANTHER" id="PTHR36312">
    <property type="entry name" value="THIONIN-LIKE PROTEIN 1"/>
    <property type="match status" value="1"/>
</dbReference>
<evidence type="ECO:0000256" key="1">
    <source>
        <dbReference type="SAM" id="SignalP"/>
    </source>
</evidence>
<dbReference type="AlphaFoldDB" id="A0AAD4TB41"/>
<comment type="caution">
    <text evidence="2">The sequence shown here is derived from an EMBL/GenBank/DDBJ whole genome shotgun (WGS) entry which is preliminary data.</text>
</comment>
<protein>
    <recommendedName>
        <fullName evidence="4">Thionin-like protein 2</fullName>
    </recommendedName>
</protein>
<proteinExistence type="predicted"/>